<dbReference type="OrthoDB" id="2350934at2759"/>
<evidence type="ECO:0000313" key="3">
    <source>
        <dbReference type="Proteomes" id="UP000664521"/>
    </source>
</evidence>
<comment type="caution">
    <text evidence="2">The sequence shown here is derived from an EMBL/GenBank/DDBJ whole genome shotgun (WGS) entry which is preliminary data.</text>
</comment>
<evidence type="ECO:0000313" key="2">
    <source>
        <dbReference type="EMBL" id="CAF9933505.1"/>
    </source>
</evidence>
<evidence type="ECO:0000256" key="1">
    <source>
        <dbReference type="SAM" id="MobiDB-lite"/>
    </source>
</evidence>
<organism evidence="2 3">
    <name type="scientific">Heterodermia speciosa</name>
    <dbReference type="NCBI Taxonomy" id="116794"/>
    <lineage>
        <taxon>Eukaryota</taxon>
        <taxon>Fungi</taxon>
        <taxon>Dikarya</taxon>
        <taxon>Ascomycota</taxon>
        <taxon>Pezizomycotina</taxon>
        <taxon>Lecanoromycetes</taxon>
        <taxon>OSLEUM clade</taxon>
        <taxon>Lecanoromycetidae</taxon>
        <taxon>Caliciales</taxon>
        <taxon>Physciaceae</taxon>
        <taxon>Heterodermia</taxon>
    </lineage>
</organism>
<name>A0A8H3IU05_9LECA</name>
<proteinExistence type="predicted"/>
<sequence length="213" mass="22677">MPNRFHPFRMKPEMWAKVAEDLQVPWRAAEAMHWALGEAEMARRAGVVAFSMAPAGYGEPSTTAVSSSLTVSGMDPPDYNDALPGQEDELGFGGRASRGMKQSGAAGEESEGGASLGLRESYGTRGRLGMAEPDEDSESPEMRQRSPVGEYSGDQGTLLPSLAEFEGGVPAYAGFVGEMRGLRTEGRGGRGRGRERRDASQEVKEEEGASGGE</sequence>
<accession>A0A8H3IU05</accession>
<feature type="compositionally biased region" description="Basic and acidic residues" evidence="1">
    <location>
        <begin position="195"/>
        <end position="207"/>
    </location>
</feature>
<dbReference type="EMBL" id="CAJPDS010000068">
    <property type="protein sequence ID" value="CAF9933505.1"/>
    <property type="molecule type" value="Genomic_DNA"/>
</dbReference>
<gene>
    <name evidence="2" type="ORF">HETSPECPRED_008671</name>
</gene>
<dbReference type="Proteomes" id="UP000664521">
    <property type="component" value="Unassembled WGS sequence"/>
</dbReference>
<feature type="compositionally biased region" description="Low complexity" evidence="1">
    <location>
        <begin position="103"/>
        <end position="118"/>
    </location>
</feature>
<feature type="compositionally biased region" description="Low complexity" evidence="1">
    <location>
        <begin position="61"/>
        <end position="72"/>
    </location>
</feature>
<feature type="region of interest" description="Disordered" evidence="1">
    <location>
        <begin position="55"/>
        <end position="159"/>
    </location>
</feature>
<reference evidence="2" key="1">
    <citation type="submission" date="2021-03" db="EMBL/GenBank/DDBJ databases">
        <authorList>
            <person name="Tagirdzhanova G."/>
        </authorList>
    </citation>
    <scope>NUCLEOTIDE SEQUENCE</scope>
</reference>
<keyword evidence="3" id="KW-1185">Reference proteome</keyword>
<protein>
    <submittedName>
        <fullName evidence="2">Uncharacterized protein</fullName>
    </submittedName>
</protein>
<dbReference type="AlphaFoldDB" id="A0A8H3IU05"/>
<feature type="region of interest" description="Disordered" evidence="1">
    <location>
        <begin position="179"/>
        <end position="213"/>
    </location>
</feature>